<dbReference type="EMBL" id="WIXI01000045">
    <property type="protein sequence ID" value="MQY47566.1"/>
    <property type="molecule type" value="Genomic_DNA"/>
</dbReference>
<evidence type="ECO:0000313" key="2">
    <source>
        <dbReference type="Proteomes" id="UP000435138"/>
    </source>
</evidence>
<dbReference type="InterPro" id="IPR038691">
    <property type="entry name" value="ComJ_sf"/>
</dbReference>
<reference evidence="1 2" key="1">
    <citation type="submission" date="2019-11" db="EMBL/GenBank/DDBJ databases">
        <title>Genome analysis of Rhizobacterium cereale a novel genus and species isolated from maize roots in North Spain.</title>
        <authorList>
            <person name="Menendez E."/>
            <person name="Flores-Felix J.D."/>
            <person name="Ramirez-Bahena M.-H."/>
            <person name="Igual J.M."/>
            <person name="Garcia-Fraile P."/>
            <person name="Peix A."/>
            <person name="Velazquez E."/>
        </authorList>
    </citation>
    <scope>NUCLEOTIDE SEQUENCE [LARGE SCALE GENOMIC DNA]</scope>
    <source>
        <strain evidence="1 2">RZME27</strain>
    </source>
</reference>
<protein>
    <submittedName>
        <fullName evidence="1">Uncharacterized protein</fullName>
    </submittedName>
</protein>
<proteinExistence type="predicted"/>
<evidence type="ECO:0000313" key="1">
    <source>
        <dbReference type="EMBL" id="MQY47566.1"/>
    </source>
</evidence>
<dbReference type="AlphaFoldDB" id="A0A6A8AEC4"/>
<gene>
    <name evidence="1" type="ORF">GAO09_16145</name>
</gene>
<organism evidence="1 2">
    <name type="scientific">Endobacterium cereale</name>
    <dbReference type="NCBI Taxonomy" id="2663029"/>
    <lineage>
        <taxon>Bacteria</taxon>
        <taxon>Pseudomonadati</taxon>
        <taxon>Pseudomonadota</taxon>
        <taxon>Alphaproteobacteria</taxon>
        <taxon>Hyphomicrobiales</taxon>
        <taxon>Rhizobiaceae</taxon>
        <taxon>Endobacterium</taxon>
    </lineage>
</organism>
<accession>A0A6A8AEC4</accession>
<dbReference type="Proteomes" id="UP000435138">
    <property type="component" value="Unassembled WGS sequence"/>
</dbReference>
<dbReference type="Pfam" id="PF11033">
    <property type="entry name" value="ComJ"/>
    <property type="match status" value="1"/>
</dbReference>
<dbReference type="InterPro" id="IPR020354">
    <property type="entry name" value="Competence_nuclease_inhibitor"/>
</dbReference>
<comment type="caution">
    <text evidence="1">The sequence shown here is derived from an EMBL/GenBank/DDBJ whole genome shotgun (WGS) entry which is preliminary data.</text>
</comment>
<sequence length="185" mass="20592">MDALRVSLCIVGWIWRNLPVGGRVAEKFRLFVSNQQVAVFDPDVDSPFNEWRPRHVSQGFSWRAKSVSFRVPDGDMCLVEVLQGTDPTTLLGEPRRTIMAPFEVGKGSLTVVGSITEEINISVPNGVKYQLLFDLLPAGVDDDQPYDCAVRLRFVKHDDPVFEICKADDAMDTSLPIDLEAQPAS</sequence>
<keyword evidence="2" id="KW-1185">Reference proteome</keyword>
<dbReference type="Gene3D" id="2.60.34.30">
    <property type="entry name" value="Competence, DNA-entry nuclease inhibitor, ComJ"/>
    <property type="match status" value="1"/>
</dbReference>
<name>A0A6A8AEC4_9HYPH</name>